<dbReference type="GO" id="GO:0015031">
    <property type="term" value="P:protein transport"/>
    <property type="evidence" value="ECO:0007669"/>
    <property type="project" value="UniProtKB-KW"/>
</dbReference>
<dbReference type="AlphaFoldDB" id="A0A1G4JK88"/>
<dbReference type="Pfam" id="PF06419">
    <property type="entry name" value="COG6_N"/>
    <property type="match status" value="1"/>
</dbReference>
<evidence type="ECO:0000256" key="7">
    <source>
        <dbReference type="ARBA" id="ARBA00023136"/>
    </source>
</evidence>
<proteinExistence type="inferred from homology"/>
<feature type="region of interest" description="Disordered" evidence="11">
    <location>
        <begin position="73"/>
        <end position="99"/>
    </location>
</feature>
<evidence type="ECO:0000256" key="10">
    <source>
        <dbReference type="RuleBase" id="RU365075"/>
    </source>
</evidence>
<feature type="domain" description="Conserved oligomeric complex COG6 N-terminal" evidence="12">
    <location>
        <begin position="175"/>
        <end position="274"/>
    </location>
</feature>
<evidence type="ECO:0000256" key="4">
    <source>
        <dbReference type="ARBA" id="ARBA00022448"/>
    </source>
</evidence>
<comment type="similarity">
    <text evidence="2 10">Belongs to the COG6 family.</text>
</comment>
<evidence type="ECO:0000313" key="15">
    <source>
        <dbReference type="Proteomes" id="UP000191024"/>
    </source>
</evidence>
<comment type="function">
    <text evidence="10">Acts as component of the peripheral membrane COG complex that is involved in intra-Golgi protein trafficking. COG is located at the cis-Golgi, and regulates tethering of retrograde intra-Golgi vesicles and possibly a number of other membrane trafficking events.</text>
</comment>
<dbReference type="InterPro" id="IPR048369">
    <property type="entry name" value="COG6_C"/>
</dbReference>
<dbReference type="InterPro" id="IPR048368">
    <property type="entry name" value="COG6_N"/>
</dbReference>
<evidence type="ECO:0000313" key="14">
    <source>
        <dbReference type="EMBL" id="SCU90959.1"/>
    </source>
</evidence>
<comment type="subunit">
    <text evidence="10">Component of the conserved oligomeric Golgi complex.</text>
</comment>
<dbReference type="Pfam" id="PF20653">
    <property type="entry name" value="COG6_C"/>
    <property type="match status" value="1"/>
</dbReference>
<evidence type="ECO:0000256" key="9">
    <source>
        <dbReference type="ARBA" id="ARBA00043873"/>
    </source>
</evidence>
<accession>A0A1G4JK88</accession>
<organism evidence="14 15">
    <name type="scientific">Lachancea mirantina</name>
    <dbReference type="NCBI Taxonomy" id="1230905"/>
    <lineage>
        <taxon>Eukaryota</taxon>
        <taxon>Fungi</taxon>
        <taxon>Dikarya</taxon>
        <taxon>Ascomycota</taxon>
        <taxon>Saccharomycotina</taxon>
        <taxon>Saccharomycetes</taxon>
        <taxon>Saccharomycetales</taxon>
        <taxon>Saccharomycetaceae</taxon>
        <taxon>Lachancea</taxon>
    </lineage>
</organism>
<dbReference type="GO" id="GO:0017119">
    <property type="term" value="C:Golgi transport complex"/>
    <property type="evidence" value="ECO:0007669"/>
    <property type="project" value="UniProtKB-UniRule"/>
</dbReference>
<dbReference type="PANTHER" id="PTHR21506">
    <property type="entry name" value="COMPONENT OF OLIGOMERIC GOLGI COMPLEX 6"/>
    <property type="match status" value="1"/>
</dbReference>
<dbReference type="SMART" id="SM01087">
    <property type="entry name" value="COG6"/>
    <property type="match status" value="1"/>
</dbReference>
<dbReference type="Proteomes" id="UP000191024">
    <property type="component" value="Chromosome E"/>
</dbReference>
<dbReference type="PANTHER" id="PTHR21506:SF0">
    <property type="entry name" value="CONSERVED OLIGOMERIC GOLGI COMPLEX SUBUNIT 6"/>
    <property type="match status" value="1"/>
</dbReference>
<evidence type="ECO:0000256" key="1">
    <source>
        <dbReference type="ARBA" id="ARBA00004395"/>
    </source>
</evidence>
<evidence type="ECO:0000256" key="6">
    <source>
        <dbReference type="ARBA" id="ARBA00023034"/>
    </source>
</evidence>
<dbReference type="EMBL" id="LT598465">
    <property type="protein sequence ID" value="SCU90959.1"/>
    <property type="molecule type" value="Genomic_DNA"/>
</dbReference>
<reference evidence="14 15" key="1">
    <citation type="submission" date="2016-03" db="EMBL/GenBank/DDBJ databases">
        <authorList>
            <person name="Devillers H."/>
        </authorList>
    </citation>
    <scope>NUCLEOTIDE SEQUENCE [LARGE SCALE GENOMIC DNA]</scope>
    <source>
        <strain evidence="14">CBS 11717</strain>
    </source>
</reference>
<comment type="subcellular location">
    <subcellularLocation>
        <location evidence="1 10">Golgi apparatus membrane</location>
        <topology evidence="1 10">Peripheral membrane protein</topology>
    </subcellularLocation>
</comment>
<keyword evidence="7 10" id="KW-0472">Membrane</keyword>
<name>A0A1G4JK88_9SACH</name>
<evidence type="ECO:0000256" key="8">
    <source>
        <dbReference type="ARBA" id="ARBA00031348"/>
    </source>
</evidence>
<sequence length="812" mass="93395">MSFLEFQLGDAFTDSGFLPEPASALPLDSVPLRESHKGFQVPVPDLLESREVETNTLQERMKLYVDSSMRGLELRSQPASNRDHDRSAVPGATSHLADREQSLKQMVEVSGNYKPESSDSVISRKLSRILNEYDGRTYQKDQDLRRSFLALEAHRKVLAFNESVLVQPSVMGSLARQSLKSNLEHLLLQNNLTFLENIRPVVNKIQRLSEPIERTLTIGNRVCEKRPTPIPDEVWCRIKDKQEQLQTLKMQKTVLSAVRDSLTLSQIEDHAIRNAEIDTEFLLVVNRIMIIKERATYLLTLPSAEAGKALLKHVNSQLEIANKRIYNYLVDFLYDLQSAYRTFGERSFTSNDKTFVVFRKCLVYLSSDLPYFSEFLKRVVKMRSQAALDNFLSQFDVESSSESKPIILSAHDPIRYLGDVLAYVHSLIVNEADFVNSMFDFQTFDEEEDSPQSIINKNQKFLSELNLKALNDIMVPLENSIRIRLEQIIRFEDDILTNFDIFDLLKLYEMIFTKYGIFEDSTLIRNLNALENVSSNKIGSTLTDTLSTIDTRQEIGADLLPPSWLAEYLTTLCGVFARYEKSSYPEDAKQIVSVEFLNETTGRLVNDKLEEFLHKNFPDMKRNPSEKENFLVAQINCFDNVISKLKPFKSTVFDNDGNILIKVENQMQSSIKALTEFESRLLFQKTGLELYFNLFNMIFPVESVQDELDYDMYLSTLENPIMNLTKIRESVEKPVSDLMPAALDEFQKNKVFHIMSPRIGEQITNTCLRQLLRFYQVFRQVLLHLYPDSQEEVLTVLKFTGDEAAMLFGLSD</sequence>
<dbReference type="STRING" id="1230905.A0A1G4JK88"/>
<evidence type="ECO:0000256" key="11">
    <source>
        <dbReference type="SAM" id="MobiDB-lite"/>
    </source>
</evidence>
<dbReference type="InterPro" id="IPR010490">
    <property type="entry name" value="COG6"/>
</dbReference>
<evidence type="ECO:0000256" key="5">
    <source>
        <dbReference type="ARBA" id="ARBA00022927"/>
    </source>
</evidence>
<gene>
    <name evidence="14" type="ORF">LAMI_0E04214G</name>
</gene>
<protein>
    <recommendedName>
        <fullName evidence="3 10">Conserved oligomeric Golgi complex subunit 6</fullName>
        <shortName evidence="10">COG complex subunit 6</shortName>
    </recommendedName>
    <alternativeName>
        <fullName evidence="8 10">Component of oligomeric Golgi complex 6</fullName>
    </alternativeName>
</protein>
<evidence type="ECO:0000256" key="2">
    <source>
        <dbReference type="ARBA" id="ARBA00011023"/>
    </source>
</evidence>
<keyword evidence="15" id="KW-1185">Reference proteome</keyword>
<dbReference type="OrthoDB" id="272987at2759"/>
<keyword evidence="4 10" id="KW-0813">Transport</keyword>
<keyword evidence="5 10" id="KW-0653">Protein transport</keyword>
<keyword evidence="6 10" id="KW-0333">Golgi apparatus</keyword>
<evidence type="ECO:0000259" key="13">
    <source>
        <dbReference type="Pfam" id="PF20653"/>
    </source>
</evidence>
<dbReference type="GO" id="GO:0000139">
    <property type="term" value="C:Golgi membrane"/>
    <property type="evidence" value="ECO:0007669"/>
    <property type="project" value="UniProtKB-SubCell"/>
</dbReference>
<evidence type="ECO:0000256" key="3">
    <source>
        <dbReference type="ARBA" id="ARBA00020973"/>
    </source>
</evidence>
<evidence type="ECO:0000259" key="12">
    <source>
        <dbReference type="Pfam" id="PF06419"/>
    </source>
</evidence>
<comment type="function">
    <text evidence="9">Acts as a component of the peripheral membrane COG complex that is involved in intra-Golgi protein trafficking. COG is located at the cis-Golgi, and regulates tethering of retrograde intra-Golgi vesicles and possibly a number of other membrane trafficking events.</text>
</comment>
<dbReference type="GO" id="GO:0006891">
    <property type="term" value="P:intra-Golgi vesicle-mediated transport"/>
    <property type="evidence" value="ECO:0007669"/>
    <property type="project" value="UniProtKB-UniRule"/>
</dbReference>
<feature type="domain" description="Conserved Oligomeric Golgi complex subunit 6 C-terminal" evidence="13">
    <location>
        <begin position="305"/>
        <end position="807"/>
    </location>
</feature>